<evidence type="ECO:0000313" key="2">
    <source>
        <dbReference type="EMBL" id="QLG02667.1"/>
    </source>
</evidence>
<gene>
    <name evidence="2" type="ORF">pE0171_KPC_00095</name>
    <name evidence="4" type="ORF">pE02162_KPC_00229</name>
    <name evidence="3" type="ORF">pE0272_2_00053</name>
</gene>
<evidence type="ECO:0000313" key="4">
    <source>
        <dbReference type="EMBL" id="QLG03296.1"/>
    </source>
</evidence>
<accession>A0A7D5G2V8</accession>
<dbReference type="Pfam" id="PF03235">
    <property type="entry name" value="GmrSD_N"/>
    <property type="match status" value="1"/>
</dbReference>
<dbReference type="EMBL" id="MK370988">
    <property type="protein sequence ID" value="QLG02667.1"/>
    <property type="molecule type" value="Genomic_DNA"/>
</dbReference>
<dbReference type="PANTHER" id="PTHR39639">
    <property type="entry name" value="CHROMOSOME 16, WHOLE GENOME SHOTGUN SEQUENCE"/>
    <property type="match status" value="1"/>
</dbReference>
<protein>
    <recommendedName>
        <fullName evidence="1">GmrSD restriction endonucleases N-terminal domain-containing protein</fullName>
    </recommendedName>
</protein>
<dbReference type="RefSeq" id="WP_078215026.1">
    <property type="nucleotide sequence ID" value="NZ_CP018998.1"/>
</dbReference>
<sequence>MANENLDIDSKTAEELYEWYLDDKLIINRRYQRKLVWSLEEKTALISSMTQQYPIPLLLFVSIDNKREILDGMQRLEALMSFIEQRFSLNGKYFNLDAIALTKQLKDSGKLQQKEPVLSRESSTLIARYRFAISEYSSTEDHIDEVFRRINSNGKILSKQELRSAGCVSNFSELVRKISTIIRGDTTHSDIMGLNKIHNISICNDGLDYGINIDNHFYIRNHIISRPSIRDSDDEELVANILGYIFLDDKPTSGSTSLDTFYGEGSTSHAIHTRTQLENYIQTNGADKIVNNYLFVYEMIQKLFDANNLNFRSHILGNASSSQECPRYYQAVFLALYELIINENMQLDDEQKFIAQLGDSVQRSGNDSNLLIVFYVQIMPDDFVMQLHRF</sequence>
<feature type="domain" description="GmrSD restriction endonucleases N-terminal" evidence="1">
    <location>
        <begin position="26"/>
        <end position="165"/>
    </location>
</feature>
<proteinExistence type="predicted"/>
<name>A0A7D5G2V8_ECOLX</name>
<geneLocation type="plasmid" evidence="3">
    <name>pE0272_2</name>
</geneLocation>
<geneLocation type="plasmid" evidence="2">
    <name>pE0171_KPC</name>
</geneLocation>
<reference evidence="3" key="1">
    <citation type="journal article" name="Front. Microbiol.">
        <title>A Nosocomial Respiratory Infection Outbreak of Carbapenem-Resistant Escherichia coli ST131 With Multiple Transmissible bla KPC-2 Carrying Plasmids.</title>
        <authorList>
            <person name="Gong L."/>
            <person name="Tang N."/>
            <person name="Chen D."/>
            <person name="Sun K."/>
            <person name="Lan R."/>
            <person name="Zhang W."/>
            <person name="Zhou H."/>
            <person name="Yuan M."/>
            <person name="Chen X."/>
            <person name="Zhao X."/>
            <person name="Che J."/>
            <person name="Bai X."/>
            <person name="Zhang Y."/>
            <person name="Xu H."/>
            <person name="Walsh T.R."/>
            <person name="Lu J."/>
            <person name="Xu J."/>
            <person name="Li J."/>
            <person name="Feng J."/>
        </authorList>
    </citation>
    <scope>NUCLEOTIDE SEQUENCE</scope>
    <source>
        <strain evidence="2">E0171</strain>
        <strain evidence="4">E02162</strain>
        <strain evidence="3">E0272</strain>
        <plasmid evidence="2">pE0171_KPC</plasmid>
        <plasmid evidence="4">pE02162_KPC</plasmid>
        <plasmid evidence="3">pE0272_2</plasmid>
    </source>
</reference>
<dbReference type="EMBL" id="MK370991">
    <property type="protein sequence ID" value="QLG03296.1"/>
    <property type="molecule type" value="Genomic_DNA"/>
</dbReference>
<dbReference type="InterPro" id="IPR004919">
    <property type="entry name" value="GmrSD_N"/>
</dbReference>
<geneLocation type="plasmid" evidence="4">
    <name>pE02162_KPC</name>
</geneLocation>
<organism evidence="3">
    <name type="scientific">Escherichia coli</name>
    <dbReference type="NCBI Taxonomy" id="562"/>
    <lineage>
        <taxon>Bacteria</taxon>
        <taxon>Pseudomonadati</taxon>
        <taxon>Pseudomonadota</taxon>
        <taxon>Gammaproteobacteria</taxon>
        <taxon>Enterobacterales</taxon>
        <taxon>Enterobacteriaceae</taxon>
        <taxon>Escherichia</taxon>
    </lineage>
</organism>
<dbReference type="PANTHER" id="PTHR39639:SF1">
    <property type="entry name" value="DUF262 DOMAIN-CONTAINING PROTEIN"/>
    <property type="match status" value="1"/>
</dbReference>
<dbReference type="AlphaFoldDB" id="A0A7D5G2V8"/>
<evidence type="ECO:0000259" key="1">
    <source>
        <dbReference type="Pfam" id="PF03235"/>
    </source>
</evidence>
<evidence type="ECO:0000313" key="3">
    <source>
        <dbReference type="EMBL" id="QLG02795.1"/>
    </source>
</evidence>
<dbReference type="EMBL" id="MK370989">
    <property type="protein sequence ID" value="QLG02795.1"/>
    <property type="molecule type" value="Genomic_DNA"/>
</dbReference>
<keyword evidence="3" id="KW-0614">Plasmid</keyword>